<dbReference type="Proteomes" id="UP001148662">
    <property type="component" value="Unassembled WGS sequence"/>
</dbReference>
<reference evidence="1" key="1">
    <citation type="submission" date="2022-07" db="EMBL/GenBank/DDBJ databases">
        <title>Genome Sequence of Phlebia brevispora.</title>
        <authorList>
            <person name="Buettner E."/>
        </authorList>
    </citation>
    <scope>NUCLEOTIDE SEQUENCE</scope>
    <source>
        <strain evidence="1">MPL23</strain>
    </source>
</reference>
<comment type="caution">
    <text evidence="1">The sequence shown here is derived from an EMBL/GenBank/DDBJ whole genome shotgun (WGS) entry which is preliminary data.</text>
</comment>
<evidence type="ECO:0000313" key="2">
    <source>
        <dbReference type="Proteomes" id="UP001148662"/>
    </source>
</evidence>
<name>A0ACC1SD28_9APHY</name>
<organism evidence="1 2">
    <name type="scientific">Phlebia brevispora</name>
    <dbReference type="NCBI Taxonomy" id="194682"/>
    <lineage>
        <taxon>Eukaryota</taxon>
        <taxon>Fungi</taxon>
        <taxon>Dikarya</taxon>
        <taxon>Basidiomycota</taxon>
        <taxon>Agaricomycotina</taxon>
        <taxon>Agaricomycetes</taxon>
        <taxon>Polyporales</taxon>
        <taxon>Meruliaceae</taxon>
        <taxon>Phlebia</taxon>
    </lineage>
</organism>
<proteinExistence type="predicted"/>
<sequence>MSEVVLKTILPAPLMGAWAIWLASSQLYKGAAHRQKELKVLLFRCRDIVQQLAEHFQYDTTVAESMAERVREVEEVCMSLKNILTAVTEKGLLWCLTHASELESEVDNCERSVDTVSTTIYHMILRNNVQKMAHARKRDQERLTQILSGSPTADQLIRAFRDKGIRESTPADIINTLRNYVQERPARDISLPEDAFIHKALDILAPAPARVEDATVTCIRSADVDVDLTRSIGRGASGQVYIGRWNGAVVAIKRMYPEDARIIQGTHGKAFDNEVRIWSGLHHPNVLDIYGVCTEAEVPFILMRYCQYGTISQYLNKNPDADRTRLAHEVAVGLAFLHSKDIMHGDVKCANILISDDHHALLADFGLSIKLFQYRMHATYSAHMNQQRGTPLFMAPEVLQGGAPDKAADVYSLSLAIWEVRRSLSHFEERKDNLPSPRGFQLFRGDVPYRKFMNMELLISAVVSRNFREESPGTCTPAHVWNVIQRCWVADPHARPMAEEARQGLDPARYSDSHPSAGKEPRVGSVPLDHSTVHGTPPRPAPAMTADPSQESMLWSNSNDSMGTLVDTPLSSKSFSDGNPSPVGYVDFVKESNVTVAYASAGFASSERLDPASRACLSSHRESSRSRSRINQAGRRDYEIEPVSSGQAFPAAPQPAHNPADDPPQPAAVPPPRLQIAEKPVPPSHTQAPSDPVIFPRPSIPKLERSPLSPALGPTPSPSTSPPLHKSASLSKDISPIESDSIAKLLASIGADGSKQGLPWGLENFLDVTNYRNSFAKEIDDFDTFLEDIILDGISVHANVQRSLESVNVRAAMNDREEFAMVATFASKVVLRAMWLAPDKRPGASKKILVQSVPKSSVTELYDHCAKQSLSAPQFCNEVVTDDKGDSKHKVWVIIGKQKYELPIKFNSLSQGQERVAKKVLEQLRS</sequence>
<accession>A0ACC1SD28</accession>
<evidence type="ECO:0000313" key="1">
    <source>
        <dbReference type="EMBL" id="KAJ3537225.1"/>
    </source>
</evidence>
<gene>
    <name evidence="1" type="ORF">NM688_g6720</name>
</gene>
<dbReference type="EMBL" id="JANHOG010001428">
    <property type="protein sequence ID" value="KAJ3537225.1"/>
    <property type="molecule type" value="Genomic_DNA"/>
</dbReference>
<keyword evidence="2" id="KW-1185">Reference proteome</keyword>
<protein>
    <submittedName>
        <fullName evidence="1">Uncharacterized protein</fullName>
    </submittedName>
</protein>